<feature type="compositionally biased region" description="Low complexity" evidence="11">
    <location>
        <begin position="421"/>
        <end position="433"/>
    </location>
</feature>
<dbReference type="OrthoDB" id="5987909at2759"/>
<evidence type="ECO:0000256" key="4">
    <source>
        <dbReference type="ARBA" id="ARBA00022989"/>
    </source>
</evidence>
<keyword evidence="7 10" id="KW-0675">Receptor</keyword>
<feature type="transmembrane region" description="Helical" evidence="10">
    <location>
        <begin position="308"/>
        <end position="326"/>
    </location>
</feature>
<evidence type="ECO:0000256" key="9">
    <source>
        <dbReference type="ARBA" id="ARBA00023224"/>
    </source>
</evidence>
<feature type="transmembrane region" description="Helical" evidence="10">
    <location>
        <begin position="68"/>
        <end position="90"/>
    </location>
</feature>
<accession>A0A7R9QHB2</accession>
<evidence type="ECO:0000256" key="3">
    <source>
        <dbReference type="ARBA" id="ARBA00022692"/>
    </source>
</evidence>
<keyword evidence="5 10" id="KW-0297">G-protein coupled receptor</keyword>
<evidence type="ECO:0000256" key="5">
    <source>
        <dbReference type="ARBA" id="ARBA00023040"/>
    </source>
</evidence>
<keyword evidence="2" id="KW-1003">Cell membrane</keyword>
<proteinExistence type="inferred from homology"/>
<dbReference type="PANTHER" id="PTHR24224">
    <property type="entry name" value="CARDIOACCELERATORY PEPTIDE RECEPTOR-RELATED"/>
    <property type="match status" value="1"/>
</dbReference>
<evidence type="ECO:0000256" key="7">
    <source>
        <dbReference type="ARBA" id="ARBA00023170"/>
    </source>
</evidence>
<dbReference type="InterPro" id="IPR017452">
    <property type="entry name" value="GPCR_Rhodpsn_7TM"/>
</dbReference>
<dbReference type="InterPro" id="IPR001817">
    <property type="entry name" value="Vasoprsn_rcpt"/>
</dbReference>
<keyword evidence="8 10" id="KW-0325">Glycoprotein</keyword>
<feature type="compositionally biased region" description="Basic and acidic residues" evidence="11">
    <location>
        <begin position="264"/>
        <end position="287"/>
    </location>
</feature>
<feature type="transmembrane region" description="Helical" evidence="10">
    <location>
        <begin position="216"/>
        <end position="241"/>
    </location>
</feature>
<comment type="subcellular location">
    <subcellularLocation>
        <location evidence="1 10">Cell membrane</location>
        <topology evidence="1 10">Multi-pass membrane protein</topology>
    </subcellularLocation>
</comment>
<gene>
    <name evidence="13" type="ORF">ONB1V03_LOCUS4552</name>
</gene>
<evidence type="ECO:0000256" key="1">
    <source>
        <dbReference type="ARBA" id="ARBA00004651"/>
    </source>
</evidence>
<feature type="transmembrane region" description="Helical" evidence="10">
    <location>
        <begin position="346"/>
        <end position="366"/>
    </location>
</feature>
<comment type="similarity">
    <text evidence="10">Belongs to the G-protein coupled receptor 1 family. Vasopressin/oxytocin receptor subfamily.</text>
</comment>
<dbReference type="PROSITE" id="PS50262">
    <property type="entry name" value="G_PROTEIN_RECEP_F1_2"/>
    <property type="match status" value="1"/>
</dbReference>
<evidence type="ECO:0000313" key="13">
    <source>
        <dbReference type="EMBL" id="CAD7644226.1"/>
    </source>
</evidence>
<dbReference type="AlphaFoldDB" id="A0A7R9QHB2"/>
<dbReference type="Proteomes" id="UP000728032">
    <property type="component" value="Unassembled WGS sequence"/>
</dbReference>
<protein>
    <recommendedName>
        <fullName evidence="12">G-protein coupled receptors family 1 profile domain-containing protein</fullName>
    </recommendedName>
</protein>
<dbReference type="PANTHER" id="PTHR24224:SF6">
    <property type="entry name" value="CARDIOACCELERATORY PEPTIDE RECEPTOR-RELATED"/>
    <property type="match status" value="1"/>
</dbReference>
<dbReference type="Gene3D" id="1.20.1070.10">
    <property type="entry name" value="Rhodopsin 7-helix transmembrane proteins"/>
    <property type="match status" value="1"/>
</dbReference>
<dbReference type="InterPro" id="IPR000276">
    <property type="entry name" value="GPCR_Rhodpsn"/>
</dbReference>
<evidence type="ECO:0000256" key="10">
    <source>
        <dbReference type="RuleBase" id="RU046427"/>
    </source>
</evidence>
<keyword evidence="6 10" id="KW-0472">Membrane</keyword>
<keyword evidence="4 10" id="KW-1133">Transmembrane helix</keyword>
<dbReference type="InterPro" id="IPR052665">
    <property type="entry name" value="Neuropeptide-GPCR"/>
</dbReference>
<evidence type="ECO:0000256" key="2">
    <source>
        <dbReference type="ARBA" id="ARBA00022475"/>
    </source>
</evidence>
<keyword evidence="3 10" id="KW-0812">Transmembrane</keyword>
<dbReference type="PRINTS" id="PR00237">
    <property type="entry name" value="GPCRRHODOPSN"/>
</dbReference>
<keyword evidence="14" id="KW-1185">Reference proteome</keyword>
<feature type="region of interest" description="Disordered" evidence="11">
    <location>
        <begin position="258"/>
        <end position="287"/>
    </location>
</feature>
<evidence type="ECO:0000256" key="8">
    <source>
        <dbReference type="ARBA" id="ARBA00023180"/>
    </source>
</evidence>
<dbReference type="EMBL" id="CAJPVJ010001600">
    <property type="protein sequence ID" value="CAG2165006.1"/>
    <property type="molecule type" value="Genomic_DNA"/>
</dbReference>
<dbReference type="EMBL" id="OC916425">
    <property type="protein sequence ID" value="CAD7644226.1"/>
    <property type="molecule type" value="Genomic_DNA"/>
</dbReference>
<dbReference type="SUPFAM" id="SSF81321">
    <property type="entry name" value="Family A G protein-coupled receptor-like"/>
    <property type="match status" value="1"/>
</dbReference>
<dbReference type="Pfam" id="PF00001">
    <property type="entry name" value="7tm_1"/>
    <property type="match status" value="1"/>
</dbReference>
<evidence type="ECO:0000256" key="11">
    <source>
        <dbReference type="SAM" id="MobiDB-lite"/>
    </source>
</evidence>
<feature type="transmembrane region" description="Helical" evidence="10">
    <location>
        <begin position="115"/>
        <end position="134"/>
    </location>
</feature>
<dbReference type="PRINTS" id="PR00896">
    <property type="entry name" value="VASOPRESSINR"/>
</dbReference>
<evidence type="ECO:0000259" key="12">
    <source>
        <dbReference type="PROSITE" id="PS50262"/>
    </source>
</evidence>
<reference evidence="13" key="1">
    <citation type="submission" date="2020-11" db="EMBL/GenBank/DDBJ databases">
        <authorList>
            <person name="Tran Van P."/>
        </authorList>
    </citation>
    <scope>NUCLEOTIDE SEQUENCE</scope>
</reference>
<evidence type="ECO:0000256" key="6">
    <source>
        <dbReference type="ARBA" id="ARBA00023136"/>
    </source>
</evidence>
<organism evidence="13">
    <name type="scientific">Oppiella nova</name>
    <dbReference type="NCBI Taxonomy" id="334625"/>
    <lineage>
        <taxon>Eukaryota</taxon>
        <taxon>Metazoa</taxon>
        <taxon>Ecdysozoa</taxon>
        <taxon>Arthropoda</taxon>
        <taxon>Chelicerata</taxon>
        <taxon>Arachnida</taxon>
        <taxon>Acari</taxon>
        <taxon>Acariformes</taxon>
        <taxon>Sarcoptiformes</taxon>
        <taxon>Oribatida</taxon>
        <taxon>Brachypylina</taxon>
        <taxon>Oppioidea</taxon>
        <taxon>Oppiidae</taxon>
        <taxon>Oppiella</taxon>
    </lineage>
</organism>
<dbReference type="GO" id="GO:0005000">
    <property type="term" value="F:vasopressin receptor activity"/>
    <property type="evidence" value="ECO:0007669"/>
    <property type="project" value="InterPro"/>
</dbReference>
<feature type="transmembrane region" description="Helical" evidence="10">
    <location>
        <begin position="174"/>
        <end position="193"/>
    </location>
</feature>
<feature type="transmembrane region" description="Helical" evidence="10">
    <location>
        <begin position="35"/>
        <end position="56"/>
    </location>
</feature>
<dbReference type="GO" id="GO:0005886">
    <property type="term" value="C:plasma membrane"/>
    <property type="evidence" value="ECO:0007669"/>
    <property type="project" value="UniProtKB-SubCell"/>
</dbReference>
<sequence length="467" mass="52964">MMGLPIAGPLNHCIFIANHIMCDSVHLKCFTETLIFLWVLLALILCGNCSVLITLLRSKNRKTRMNFFIMHLAVADLTVGLVSVATDIAWKTTVSFYGGNLLCKVVRYSQFSSGIFYRVLVTYSSTYVLVSLSIDRYDAITHPLNFTGSFNSKRSVRKLFEKLTIIPSRKRAKILVLSAWTMSAVFSIPAIFLNKEEEIEGHPQCWIQLEKYEWKIYISLVATSLFFIPTVIISLCYLIIVHTIWAKSAAMTYPKAKSKSTKNKSTDDSHHKRETNNSNDKYVDNDNDFKRASSRGIIPKAKIKTVKMTFVIVFVFIMCWSPYFVWDLLQVWGAIPVSQTTIAISTFIQSLAPLNSAANPFIYFLFSTHFCRNLRRLSLSRVLSRVCCVSGPQTRESTSKRVDYNTINSATHSSSRTQRFSMTSPKTSKSSSVKKTLVIHDVNTIRTQIQKQDSNDHKLIDSTNSVV</sequence>
<feature type="domain" description="G-protein coupled receptors family 1 profile" evidence="12">
    <location>
        <begin position="47"/>
        <end position="363"/>
    </location>
</feature>
<evidence type="ECO:0000313" key="14">
    <source>
        <dbReference type="Proteomes" id="UP000728032"/>
    </source>
</evidence>
<name>A0A7R9QHB2_9ACAR</name>
<dbReference type="GO" id="GO:0008188">
    <property type="term" value="F:neuropeptide receptor activity"/>
    <property type="evidence" value="ECO:0007669"/>
    <property type="project" value="TreeGrafter"/>
</dbReference>
<dbReference type="PROSITE" id="PS00237">
    <property type="entry name" value="G_PROTEIN_RECEP_F1_1"/>
    <property type="match status" value="1"/>
</dbReference>
<keyword evidence="9 10" id="KW-0807">Transducer</keyword>
<feature type="region of interest" description="Disordered" evidence="11">
    <location>
        <begin position="413"/>
        <end position="433"/>
    </location>
</feature>